<protein>
    <recommendedName>
        <fullName evidence="5">Plastid lipid-associated protein/fibrillin conserved domain-containing protein</fullName>
    </recommendedName>
</protein>
<dbReference type="OrthoDB" id="423069at2759"/>
<proteinExistence type="predicted"/>
<feature type="domain" description="Plastid lipid-associated protein/fibrillin conserved" evidence="5">
    <location>
        <begin position="49"/>
        <end position="169"/>
    </location>
</feature>
<dbReference type="EMBL" id="QEFC01003992">
    <property type="protein sequence ID" value="KAE9445916.1"/>
    <property type="molecule type" value="Genomic_DNA"/>
</dbReference>
<reference evidence="6" key="1">
    <citation type="journal article" date="2019" name="Genome Biol. Evol.">
        <title>The Rhododendron genome and chromosomal organization provide insight into shared whole-genome duplications across the heath family (Ericaceae).</title>
        <authorList>
            <person name="Soza V.L."/>
            <person name="Lindsley D."/>
            <person name="Waalkes A."/>
            <person name="Ramage E."/>
            <person name="Patwardhan R.P."/>
            <person name="Burton J.N."/>
            <person name="Adey A."/>
            <person name="Kumar A."/>
            <person name="Qiu R."/>
            <person name="Shendure J."/>
            <person name="Hall B."/>
        </authorList>
    </citation>
    <scope>NUCLEOTIDE SEQUENCE</scope>
    <source>
        <strain evidence="6">RSF 1966-606</strain>
    </source>
</reference>
<dbReference type="InterPro" id="IPR039633">
    <property type="entry name" value="PAP"/>
</dbReference>
<evidence type="ECO:0000256" key="3">
    <source>
        <dbReference type="ARBA" id="ARBA00022946"/>
    </source>
</evidence>
<dbReference type="InterPro" id="IPR006843">
    <property type="entry name" value="PAP/fibrillin_dom"/>
</dbReference>
<dbReference type="GO" id="GO:0009536">
    <property type="term" value="C:plastid"/>
    <property type="evidence" value="ECO:0007669"/>
    <property type="project" value="UniProtKB-SubCell"/>
</dbReference>
<evidence type="ECO:0000256" key="1">
    <source>
        <dbReference type="ARBA" id="ARBA00004474"/>
    </source>
</evidence>
<comment type="caution">
    <text evidence="6">The sequence shown here is derived from an EMBL/GenBank/DDBJ whole genome shotgun (WGS) entry which is preliminary data.</text>
</comment>
<evidence type="ECO:0000313" key="6">
    <source>
        <dbReference type="EMBL" id="KAE9445916.1"/>
    </source>
</evidence>
<accession>A0A6A4KAA3</accession>
<evidence type="ECO:0000256" key="4">
    <source>
        <dbReference type="SAM" id="MobiDB-lite"/>
    </source>
</evidence>
<dbReference type="Pfam" id="PF04755">
    <property type="entry name" value="PAP_fibrillin"/>
    <property type="match status" value="1"/>
</dbReference>
<name>A0A6A4KAA3_9ERIC</name>
<gene>
    <name evidence="6" type="ORF">C3L33_22178</name>
</gene>
<organism evidence="6">
    <name type="scientific">Rhododendron williamsianum</name>
    <dbReference type="NCBI Taxonomy" id="262921"/>
    <lineage>
        <taxon>Eukaryota</taxon>
        <taxon>Viridiplantae</taxon>
        <taxon>Streptophyta</taxon>
        <taxon>Embryophyta</taxon>
        <taxon>Tracheophyta</taxon>
        <taxon>Spermatophyta</taxon>
        <taxon>Magnoliopsida</taxon>
        <taxon>eudicotyledons</taxon>
        <taxon>Gunneridae</taxon>
        <taxon>Pentapetalae</taxon>
        <taxon>asterids</taxon>
        <taxon>Ericales</taxon>
        <taxon>Ericaceae</taxon>
        <taxon>Ericoideae</taxon>
        <taxon>Rhodoreae</taxon>
        <taxon>Rhododendron</taxon>
    </lineage>
</organism>
<evidence type="ECO:0000256" key="2">
    <source>
        <dbReference type="ARBA" id="ARBA00022640"/>
    </source>
</evidence>
<keyword evidence="2" id="KW-0934">Plastid</keyword>
<feature type="non-terminal residue" evidence="6">
    <location>
        <position position="1"/>
    </location>
</feature>
<dbReference type="PANTHER" id="PTHR31906">
    <property type="entry name" value="PLASTID-LIPID-ASSOCIATED PROTEIN 4, CHLOROPLASTIC-RELATED"/>
    <property type="match status" value="1"/>
</dbReference>
<evidence type="ECO:0000259" key="5">
    <source>
        <dbReference type="Pfam" id="PF04755"/>
    </source>
</evidence>
<dbReference type="AlphaFoldDB" id="A0A6A4KAA3"/>
<keyword evidence="3" id="KW-0809">Transit peptide</keyword>
<feature type="region of interest" description="Disordered" evidence="4">
    <location>
        <begin position="1"/>
        <end position="36"/>
    </location>
</feature>
<comment type="subcellular location">
    <subcellularLocation>
        <location evidence="1">Plastid</location>
    </subcellularLocation>
</comment>
<sequence>MSKILSLPAISSRPNPNPDFPNPHRHRRSQATTLARSSLTDQSLSAAAAKRDLLDLISDQDRGLRTQNDPSRLSKIVEAIDALAVSGRDTVTTGPSLSGTWRLMWTTEKEQLFIIKNAYLFGTRTGDVLQVIDVDEGVLNNVITFPPHGVFFVRSTVEIASTQRVNFSKISCNVVLQGLQVQFYVGRIGSFHYHHLGRGEKFFFISGEGWEYQSDEVVGPNTPGIQIVWGDPEPSDFRRVENPSPDIDRLIAAMRKEKIPFEELVNPQKLFDHLLGPNPAGNI</sequence>